<comment type="caution">
    <text evidence="2">The sequence shown here is derived from an EMBL/GenBank/DDBJ whole genome shotgun (WGS) entry which is preliminary data.</text>
</comment>
<proteinExistence type="predicted"/>
<organism evidence="2 3">
    <name type="scientific">Paramecium pentaurelia</name>
    <dbReference type="NCBI Taxonomy" id="43138"/>
    <lineage>
        <taxon>Eukaryota</taxon>
        <taxon>Sar</taxon>
        <taxon>Alveolata</taxon>
        <taxon>Ciliophora</taxon>
        <taxon>Intramacronucleata</taxon>
        <taxon>Oligohymenophorea</taxon>
        <taxon>Peniculida</taxon>
        <taxon>Parameciidae</taxon>
        <taxon>Paramecium</taxon>
    </lineage>
</organism>
<gene>
    <name evidence="2" type="ORF">PPENT_87.1.T1110140</name>
</gene>
<feature type="region of interest" description="Disordered" evidence="1">
    <location>
        <begin position="277"/>
        <end position="305"/>
    </location>
</feature>
<protein>
    <submittedName>
        <fullName evidence="2">Uncharacterized protein</fullName>
    </submittedName>
</protein>
<dbReference type="Proteomes" id="UP000689195">
    <property type="component" value="Unassembled WGS sequence"/>
</dbReference>
<evidence type="ECO:0000256" key="1">
    <source>
        <dbReference type="SAM" id="MobiDB-lite"/>
    </source>
</evidence>
<keyword evidence="3" id="KW-1185">Reference proteome</keyword>
<accession>A0A8S1X508</accession>
<evidence type="ECO:0000313" key="3">
    <source>
        <dbReference type="Proteomes" id="UP000689195"/>
    </source>
</evidence>
<name>A0A8S1X508_9CILI</name>
<evidence type="ECO:0000313" key="2">
    <source>
        <dbReference type="EMBL" id="CAD8196121.1"/>
    </source>
</evidence>
<sequence length="399" mass="47843">MNYNELNSDDLDQLFKGIQFKLEGKEDLLNSLIPKFQEKYKFFQIQESNKKLLGRFQLRLSELMEKCKNQNQFNYLDAIQQKLITFNFIKILDQIHNTGNENKIKDIVPQFKQQTNWQQYNKINKSLFEFYEVQFWKLYGILLLNEENIENMILYYQSKQDNVERLLKISLERNKQFSYIKQQKYPQLATIEYKAQQMNLSQMNCTMETSYQNKNIRMFGILTQNQKFNRFNSTSPKKYLRTNFIKKGWSLDNNEIQIPESIDQKTRNFSQNTSNSIIFSNQTVRERTQNQSFSQKNNLNGQYSTNQTPYNQKKISSVDINQSFNQFATSTQSVSPKRQFKKPKINQNLNQSFYKQLFPSQRSKNRAFIIMKNILLNESKGIHNYTYSNMLFNQKQLKY</sequence>
<dbReference type="AlphaFoldDB" id="A0A8S1X508"/>
<reference evidence="2" key="1">
    <citation type="submission" date="2021-01" db="EMBL/GenBank/DDBJ databases">
        <authorList>
            <consortium name="Genoscope - CEA"/>
            <person name="William W."/>
        </authorList>
    </citation>
    <scope>NUCLEOTIDE SEQUENCE</scope>
</reference>
<dbReference type="OrthoDB" id="302537at2759"/>
<dbReference type="EMBL" id="CAJJDO010000111">
    <property type="protein sequence ID" value="CAD8196121.1"/>
    <property type="molecule type" value="Genomic_DNA"/>
</dbReference>